<organism evidence="1 3">
    <name type="scientific">Araneus ventricosus</name>
    <name type="common">Orbweaver spider</name>
    <name type="synonym">Epeira ventricosa</name>
    <dbReference type="NCBI Taxonomy" id="182803"/>
    <lineage>
        <taxon>Eukaryota</taxon>
        <taxon>Metazoa</taxon>
        <taxon>Ecdysozoa</taxon>
        <taxon>Arthropoda</taxon>
        <taxon>Chelicerata</taxon>
        <taxon>Arachnida</taxon>
        <taxon>Araneae</taxon>
        <taxon>Araneomorphae</taxon>
        <taxon>Entelegynae</taxon>
        <taxon>Araneoidea</taxon>
        <taxon>Araneidae</taxon>
        <taxon>Araneus</taxon>
    </lineage>
</organism>
<reference evidence="1 3" key="1">
    <citation type="journal article" date="2019" name="Sci. Rep.">
        <title>Orb-weaving spider Araneus ventricosus genome elucidates the spidroin gene catalogue.</title>
        <authorList>
            <person name="Kono N."/>
            <person name="Nakamura H."/>
            <person name="Ohtoshi R."/>
            <person name="Moran D.A.P."/>
            <person name="Shinohara A."/>
            <person name="Yoshida Y."/>
            <person name="Fujiwara M."/>
            <person name="Mori M."/>
            <person name="Tomita M."/>
            <person name="Arakawa K."/>
        </authorList>
    </citation>
    <scope>NUCLEOTIDE SEQUENCE [LARGE SCALE GENOMIC DNA]</scope>
</reference>
<keyword evidence="3" id="KW-1185">Reference proteome</keyword>
<dbReference type="EMBL" id="BGPR01009854">
    <property type="protein sequence ID" value="GBN42736.1"/>
    <property type="molecule type" value="Genomic_DNA"/>
</dbReference>
<name>A0A4Y2NTT8_ARAVE</name>
<evidence type="ECO:0000313" key="3">
    <source>
        <dbReference type="Proteomes" id="UP000499080"/>
    </source>
</evidence>
<dbReference type="AlphaFoldDB" id="A0A4Y2NTT8"/>
<dbReference type="Proteomes" id="UP000499080">
    <property type="component" value="Unassembled WGS sequence"/>
</dbReference>
<evidence type="ECO:0000313" key="1">
    <source>
        <dbReference type="EMBL" id="GBN42731.1"/>
    </source>
</evidence>
<gene>
    <name evidence="1" type="ORF">AVEN_131869_1</name>
    <name evidence="2" type="ORF">AVEN_172043_1</name>
</gene>
<dbReference type="EMBL" id="BGPR01009853">
    <property type="protein sequence ID" value="GBN42731.1"/>
    <property type="molecule type" value="Genomic_DNA"/>
</dbReference>
<comment type="caution">
    <text evidence="1">The sequence shown here is derived from an EMBL/GenBank/DDBJ whole genome shotgun (WGS) entry which is preliminary data.</text>
</comment>
<protein>
    <submittedName>
        <fullName evidence="1">Uncharacterized protein</fullName>
    </submittedName>
</protein>
<accession>A0A4Y2NTT8</accession>
<evidence type="ECO:0000313" key="2">
    <source>
        <dbReference type="EMBL" id="GBN42736.1"/>
    </source>
</evidence>
<sequence length="87" mass="9890">MLMHTTFGANYNVLGGEHLRVATHRSAAGENVVPHLTAELLIGGRYVEHFAVKRFPAQRRSTAIILLSDEDERERVLIDLAQFQMRF</sequence>
<proteinExistence type="predicted"/>